<evidence type="ECO:0000313" key="2">
    <source>
        <dbReference type="EMBL" id="STY18246.1"/>
    </source>
</evidence>
<dbReference type="InterPro" id="IPR027417">
    <property type="entry name" value="P-loop_NTPase"/>
</dbReference>
<dbReference type="PANTHER" id="PTHR10285">
    <property type="entry name" value="URIDINE KINASE"/>
    <property type="match status" value="1"/>
</dbReference>
<dbReference type="InterPro" id="IPR006083">
    <property type="entry name" value="PRK/URK"/>
</dbReference>
<evidence type="ECO:0000313" key="3">
    <source>
        <dbReference type="Proteomes" id="UP000254230"/>
    </source>
</evidence>
<reference evidence="2 3" key="1">
    <citation type="submission" date="2018-06" db="EMBL/GenBank/DDBJ databases">
        <authorList>
            <consortium name="Pathogen Informatics"/>
            <person name="Doyle S."/>
        </authorList>
    </citation>
    <scope>NUCLEOTIDE SEQUENCE [LARGE SCALE GENOMIC DNA]</scope>
    <source>
        <strain evidence="2 3">NCTC12376</strain>
    </source>
</reference>
<dbReference type="Gene3D" id="3.40.50.300">
    <property type="entry name" value="P-loop containing nucleotide triphosphate hydrolases"/>
    <property type="match status" value="1"/>
</dbReference>
<dbReference type="GO" id="GO:0004849">
    <property type="term" value="F:uridine kinase activity"/>
    <property type="evidence" value="ECO:0007669"/>
    <property type="project" value="UniProtKB-EC"/>
</dbReference>
<dbReference type="SUPFAM" id="SSF52540">
    <property type="entry name" value="P-loop containing nucleoside triphosphate hydrolases"/>
    <property type="match status" value="1"/>
</dbReference>
<gene>
    <name evidence="2" type="primary">udk_2</name>
    <name evidence="2" type="ORF">NCTC12376_02064</name>
</gene>
<evidence type="ECO:0000259" key="1">
    <source>
        <dbReference type="Pfam" id="PF00485"/>
    </source>
</evidence>
<dbReference type="GO" id="GO:0005524">
    <property type="term" value="F:ATP binding"/>
    <property type="evidence" value="ECO:0007669"/>
    <property type="project" value="InterPro"/>
</dbReference>
<feature type="domain" description="Phosphoribulokinase/uridine kinase" evidence="1">
    <location>
        <begin position="15"/>
        <end position="195"/>
    </location>
</feature>
<keyword evidence="2" id="KW-0808">Transferase</keyword>
<dbReference type="PRINTS" id="PR00988">
    <property type="entry name" value="URIDINKINASE"/>
</dbReference>
<dbReference type="EMBL" id="UGOW01000001">
    <property type="protein sequence ID" value="STY18246.1"/>
    <property type="molecule type" value="Genomic_DNA"/>
</dbReference>
<dbReference type="AlphaFoldDB" id="A0A378KV57"/>
<proteinExistence type="predicted"/>
<sequence>MHFFCSEGVVVPKFIFVTGATGSGKSTVSTEMELLIKERGLSVATLSLDHYYLPKSRLDPDKPKNFDVPEALEQELIIEHLIALEAGKTIARPTYDMETSDRIPGGEVEFPPQDVIIVEGIFAGEYSRYLNRDTEQLKVYLHSPQLNDNYTRKEERDSVIRKKSPEHIKAMKSNQMLCLFKYVAPHMTTSHIVIHNEWQPAASSSDSRSKVPMIIEDKLERLMSFLSSAVSSSLVY</sequence>
<dbReference type="Proteomes" id="UP000254230">
    <property type="component" value="Unassembled WGS sequence"/>
</dbReference>
<name>A0A378KV57_9GAMM</name>
<organism evidence="2 3">
    <name type="scientific">Legionella quateirensis</name>
    <dbReference type="NCBI Taxonomy" id="45072"/>
    <lineage>
        <taxon>Bacteria</taxon>
        <taxon>Pseudomonadati</taxon>
        <taxon>Pseudomonadota</taxon>
        <taxon>Gammaproteobacteria</taxon>
        <taxon>Legionellales</taxon>
        <taxon>Legionellaceae</taxon>
        <taxon>Legionella</taxon>
    </lineage>
</organism>
<keyword evidence="2" id="KW-0418">Kinase</keyword>
<dbReference type="EC" id="2.7.1.48" evidence="2"/>
<accession>A0A378KV57</accession>
<protein>
    <submittedName>
        <fullName evidence="2">Uridine kinase</fullName>
        <ecNumber evidence="2">2.7.1.48</ecNumber>
    </submittedName>
</protein>
<dbReference type="Pfam" id="PF00485">
    <property type="entry name" value="PRK"/>
    <property type="match status" value="1"/>
</dbReference>
<dbReference type="STRING" id="45072.Lqua_3265"/>